<dbReference type="Pfam" id="PF03281">
    <property type="entry name" value="Mab-21"/>
    <property type="match status" value="1"/>
</dbReference>
<dbReference type="Proteomes" id="UP001519460">
    <property type="component" value="Unassembled WGS sequence"/>
</dbReference>
<keyword evidence="6" id="KW-0547">Nucleotide-binding</keyword>
<keyword evidence="8" id="KW-0460">Magnesium</keyword>
<keyword evidence="3" id="KW-0808">Transferase</keyword>
<evidence type="ECO:0000256" key="5">
    <source>
        <dbReference type="ARBA" id="ARBA00022723"/>
    </source>
</evidence>
<evidence type="ECO:0000256" key="8">
    <source>
        <dbReference type="ARBA" id="ARBA00022842"/>
    </source>
</evidence>
<evidence type="ECO:0000259" key="10">
    <source>
        <dbReference type="Pfam" id="PF20266"/>
    </source>
</evidence>
<keyword evidence="12" id="KW-1185">Reference proteome</keyword>
<dbReference type="PANTHER" id="PTHR10656">
    <property type="entry name" value="CELL FATE DETERMINING PROTEIN MAB21-RELATED"/>
    <property type="match status" value="1"/>
</dbReference>
<dbReference type="SMART" id="SM01265">
    <property type="entry name" value="Mab-21"/>
    <property type="match status" value="1"/>
</dbReference>
<dbReference type="GO" id="GO:0016779">
    <property type="term" value="F:nucleotidyltransferase activity"/>
    <property type="evidence" value="ECO:0007669"/>
    <property type="project" value="UniProtKB-KW"/>
</dbReference>
<name>A0ABD0JH14_9CAEN</name>
<evidence type="ECO:0000313" key="12">
    <source>
        <dbReference type="Proteomes" id="UP001519460"/>
    </source>
</evidence>
<gene>
    <name evidence="11" type="ORF">BaRGS_00035084</name>
</gene>
<comment type="cofactor">
    <cofactor evidence="1">
        <name>Mg(2+)</name>
        <dbReference type="ChEBI" id="CHEBI:18420"/>
    </cofactor>
</comment>
<feature type="domain" description="Mab-21-like HhH/H2TH-like" evidence="10">
    <location>
        <begin position="100"/>
        <end position="194"/>
    </location>
</feature>
<dbReference type="GO" id="GO:0005524">
    <property type="term" value="F:ATP binding"/>
    <property type="evidence" value="ECO:0007669"/>
    <property type="project" value="UniProtKB-KW"/>
</dbReference>
<dbReference type="GO" id="GO:0046872">
    <property type="term" value="F:metal ion binding"/>
    <property type="evidence" value="ECO:0007669"/>
    <property type="project" value="UniProtKB-KW"/>
</dbReference>
<evidence type="ECO:0000256" key="4">
    <source>
        <dbReference type="ARBA" id="ARBA00022695"/>
    </source>
</evidence>
<dbReference type="EMBL" id="JACVVK020000461">
    <property type="protein sequence ID" value="KAK7473687.1"/>
    <property type="molecule type" value="Genomic_DNA"/>
</dbReference>
<evidence type="ECO:0000313" key="11">
    <source>
        <dbReference type="EMBL" id="KAK7473687.1"/>
    </source>
</evidence>
<evidence type="ECO:0000256" key="2">
    <source>
        <dbReference type="ARBA" id="ARBA00008307"/>
    </source>
</evidence>
<dbReference type="InterPro" id="IPR046906">
    <property type="entry name" value="Mab-21_HhH/H2TH-like"/>
</dbReference>
<evidence type="ECO:0008006" key="13">
    <source>
        <dbReference type="Google" id="ProtNLM"/>
    </source>
</evidence>
<keyword evidence="7" id="KW-0067">ATP-binding</keyword>
<evidence type="ECO:0000256" key="6">
    <source>
        <dbReference type="ARBA" id="ARBA00022741"/>
    </source>
</evidence>
<keyword evidence="4" id="KW-0548">Nucleotidyltransferase</keyword>
<dbReference type="PANTHER" id="PTHR10656:SF42">
    <property type="entry name" value="CYCLIC GMP-AMP SYNTHASE-LIKE PROTEIN-RELATED"/>
    <property type="match status" value="1"/>
</dbReference>
<evidence type="ECO:0000259" key="9">
    <source>
        <dbReference type="Pfam" id="PF03281"/>
    </source>
</evidence>
<organism evidence="11 12">
    <name type="scientific">Batillaria attramentaria</name>
    <dbReference type="NCBI Taxonomy" id="370345"/>
    <lineage>
        <taxon>Eukaryota</taxon>
        <taxon>Metazoa</taxon>
        <taxon>Spiralia</taxon>
        <taxon>Lophotrochozoa</taxon>
        <taxon>Mollusca</taxon>
        <taxon>Gastropoda</taxon>
        <taxon>Caenogastropoda</taxon>
        <taxon>Sorbeoconcha</taxon>
        <taxon>Cerithioidea</taxon>
        <taxon>Batillariidae</taxon>
        <taxon>Batillaria</taxon>
    </lineage>
</organism>
<accession>A0ABD0JH14</accession>
<reference evidence="11 12" key="1">
    <citation type="journal article" date="2023" name="Sci. Data">
        <title>Genome assembly of the Korean intertidal mud-creeper Batillaria attramentaria.</title>
        <authorList>
            <person name="Patra A.K."/>
            <person name="Ho P.T."/>
            <person name="Jun S."/>
            <person name="Lee S.J."/>
            <person name="Kim Y."/>
            <person name="Won Y.J."/>
        </authorList>
    </citation>
    <scope>NUCLEOTIDE SEQUENCE [LARGE SCALE GENOMIC DNA]</scope>
    <source>
        <strain evidence="11">Wonlab-2016</strain>
    </source>
</reference>
<comment type="similarity">
    <text evidence="2">Belongs to the mab-21 family.</text>
</comment>
<dbReference type="InterPro" id="IPR024810">
    <property type="entry name" value="MAB21L/cGLR"/>
</dbReference>
<dbReference type="InterPro" id="IPR046903">
    <property type="entry name" value="Mab-21-like_nuc_Trfase"/>
</dbReference>
<proteinExistence type="inferred from homology"/>
<dbReference type="AlphaFoldDB" id="A0ABD0JH14"/>
<comment type="caution">
    <text evidence="11">The sequence shown here is derived from an EMBL/GenBank/DDBJ whole genome shotgun (WGS) entry which is preliminary data.</text>
</comment>
<protein>
    <recommendedName>
        <fullName evidence="13">Mab-21-like HhH/H2TH-like domain-containing protein</fullName>
    </recommendedName>
</protein>
<dbReference type="Gene3D" id="1.10.1410.40">
    <property type="match status" value="1"/>
</dbReference>
<feature type="non-terminal residue" evidence="11">
    <location>
        <position position="1"/>
    </location>
</feature>
<dbReference type="Pfam" id="PF20266">
    <property type="entry name" value="Mab-21_C"/>
    <property type="match status" value="1"/>
</dbReference>
<keyword evidence="5" id="KW-0479">Metal-binding</keyword>
<evidence type="ECO:0000256" key="3">
    <source>
        <dbReference type="ARBA" id="ARBA00022679"/>
    </source>
</evidence>
<feature type="domain" description="Mab-21-like nucleotidyltransferase" evidence="9">
    <location>
        <begin position="4"/>
        <end position="88"/>
    </location>
</feature>
<evidence type="ECO:0000256" key="7">
    <source>
        <dbReference type="ARBA" id="ARBA00022840"/>
    </source>
</evidence>
<evidence type="ECO:0000256" key="1">
    <source>
        <dbReference type="ARBA" id="ARBA00001946"/>
    </source>
</evidence>
<sequence length="212" mass="24509">PYTQVKISKFGETYIFQLLPALFFYPAWPPCADSWGQTPDSPGAWPTPQAIATCRQLGFFALPVLCPFSDKETVWRVSFVRSEKFLLHYERLDSPQGVVRQVERILKMLRTADTDAFRPLSSYHLRTVVLHVCQQFPDSNAWVPYRLGEQFLEVLRQLIQALEKGELKHFFVPACNLLGQYNQQELAATAQRLREIHEEFRLAPGHSIRLQC</sequence>